<dbReference type="Gene3D" id="2.30.30.700">
    <property type="entry name" value="SLA1 homology domain 1"/>
    <property type="match status" value="1"/>
</dbReference>
<dbReference type="SUPFAM" id="SSF48239">
    <property type="entry name" value="Terpenoid cyclases/Protein prenyltransferases"/>
    <property type="match status" value="1"/>
</dbReference>
<dbReference type="Gene3D" id="1.50.10.20">
    <property type="match status" value="2"/>
</dbReference>
<evidence type="ECO:0000313" key="3">
    <source>
        <dbReference type="Proteomes" id="UP001596052"/>
    </source>
</evidence>
<feature type="signal peptide" evidence="1">
    <location>
        <begin position="1"/>
        <end position="20"/>
    </location>
</feature>
<dbReference type="CDD" id="cd00688">
    <property type="entry name" value="ISOPREN_C2_like"/>
    <property type="match status" value="1"/>
</dbReference>
<organism evidence="2 3">
    <name type="scientific">Prosthecobacter fluviatilis</name>
    <dbReference type="NCBI Taxonomy" id="445931"/>
    <lineage>
        <taxon>Bacteria</taxon>
        <taxon>Pseudomonadati</taxon>
        <taxon>Verrucomicrobiota</taxon>
        <taxon>Verrucomicrobiia</taxon>
        <taxon>Verrucomicrobiales</taxon>
        <taxon>Verrucomicrobiaceae</taxon>
        <taxon>Prosthecobacter</taxon>
    </lineage>
</organism>
<sequence length="450" mass="48103">MRSVWGIATLSVILLGSAAAEMRVWTNTSGQLIEAELTGVNAAKRAVNVRLKNGAEFEIAIDNLSPPDKAYAREHWMAMQNAPASAADGGITEASLKTLPESFRPRFAPSTRLEAIRRGGGTPEIEAAVAASLDLFKTSQNADGSWGRSNKGAMTGFVLQCFLGHGETPDSPEYGDSVVKGLMYLIELAGKNPPGIFSEKWAGRDGGGLGGAGTYEHAIATLAVGEAYVMARLGTKSLPGMRECFETAIKTIISQQTSKGAWTYGGDTIVYNPGAGSDLSLANWHFQALNVAKATGLKFEGLDPCIKKALSYIESVQTKDGGFGSALREAHYNQWSLSGGATAGHLMLTGKSTPAAKKGVKFISGFLQAEPPDWEKNCNLYCWHGYSNALFLNGGTEWTTFATRVMPQILAAQQPDGSFKHGRPDWPAGDAADATYRQALCTLILETFYR</sequence>
<protein>
    <submittedName>
        <fullName evidence="2">Prenyltransferase/squalene oxidase repeat-containing protein</fullName>
    </submittedName>
</protein>
<evidence type="ECO:0000313" key="2">
    <source>
        <dbReference type="EMBL" id="MFC5456175.1"/>
    </source>
</evidence>
<accession>A0ABW0KSE5</accession>
<feature type="chain" id="PRO_5046950248" evidence="1">
    <location>
        <begin position="21"/>
        <end position="450"/>
    </location>
</feature>
<evidence type="ECO:0000256" key="1">
    <source>
        <dbReference type="SAM" id="SignalP"/>
    </source>
</evidence>
<proteinExistence type="predicted"/>
<dbReference type="EMBL" id="JBHSMQ010000005">
    <property type="protein sequence ID" value="MFC5456175.1"/>
    <property type="molecule type" value="Genomic_DNA"/>
</dbReference>
<keyword evidence="3" id="KW-1185">Reference proteome</keyword>
<gene>
    <name evidence="2" type="ORF">ACFQDI_15030</name>
</gene>
<dbReference type="Proteomes" id="UP001596052">
    <property type="component" value="Unassembled WGS sequence"/>
</dbReference>
<dbReference type="InterPro" id="IPR008930">
    <property type="entry name" value="Terpenoid_cyclase/PrenylTrfase"/>
</dbReference>
<dbReference type="RefSeq" id="WP_377168161.1">
    <property type="nucleotide sequence ID" value="NZ_JBHSMQ010000005.1"/>
</dbReference>
<name>A0ABW0KSE5_9BACT</name>
<keyword evidence="1" id="KW-0732">Signal</keyword>
<comment type="caution">
    <text evidence="2">The sequence shown here is derived from an EMBL/GenBank/DDBJ whole genome shotgun (WGS) entry which is preliminary data.</text>
</comment>
<reference evidence="3" key="1">
    <citation type="journal article" date="2019" name="Int. J. Syst. Evol. Microbiol.">
        <title>The Global Catalogue of Microorganisms (GCM) 10K type strain sequencing project: providing services to taxonomists for standard genome sequencing and annotation.</title>
        <authorList>
            <consortium name="The Broad Institute Genomics Platform"/>
            <consortium name="The Broad Institute Genome Sequencing Center for Infectious Disease"/>
            <person name="Wu L."/>
            <person name="Ma J."/>
        </authorList>
    </citation>
    <scope>NUCLEOTIDE SEQUENCE [LARGE SCALE GENOMIC DNA]</scope>
    <source>
        <strain evidence="3">CGMCC 4.1469</strain>
    </source>
</reference>